<dbReference type="GO" id="GO:0005737">
    <property type="term" value="C:cytoplasm"/>
    <property type="evidence" value="ECO:0007669"/>
    <property type="project" value="TreeGrafter"/>
</dbReference>
<dbReference type="GO" id="GO:0006633">
    <property type="term" value="P:fatty acid biosynthetic process"/>
    <property type="evidence" value="ECO:0007669"/>
    <property type="project" value="TreeGrafter"/>
</dbReference>
<gene>
    <name evidence="6" type="ORF">ABLG96_02440</name>
</gene>
<dbReference type="SUPFAM" id="SSF53901">
    <property type="entry name" value="Thiolase-like"/>
    <property type="match status" value="1"/>
</dbReference>
<dbReference type="InterPro" id="IPR032821">
    <property type="entry name" value="PKS_assoc"/>
</dbReference>
<protein>
    <submittedName>
        <fullName evidence="6">Beta-ketoacyl synthase N-terminal-like domain-containing protein</fullName>
    </submittedName>
</protein>
<comment type="similarity">
    <text evidence="3">Belongs to the thiolase-like superfamily. Beta-ketoacyl-ACP synthases family.</text>
</comment>
<accession>A0AAU8DR56</accession>
<evidence type="ECO:0000256" key="1">
    <source>
        <dbReference type="ARBA" id="ARBA00022450"/>
    </source>
</evidence>
<sequence>MTALQHLLDEERPERPSSDVDAPEISATDIAVIGMAGRYPGSPDLDSLWDNVIARRDVIRDLDDAALRALAVPVSLLSRSDLVRAGGQLEDVDCFDADQFGIDLAELALMDPQHRIFLEIVESALQNAGLGVRDPAVVVGVFAAAGPNRHHLEELLPLLRLIDASWDTLLPTGIGADHMVSRVAYKLGLDGPAMAVAATCAGSLAAVCTAATALIDLQCDVAVAGGVHLTSPRYLRRGPGTTSADGRCRALSADADGAGMSSGAGVVVLKRHQDAVDDGDPVLAVIRGYAMTNDGAARAGFAAPGIAGQQAAVDQAQAAAQVGPGEIGAVFCHALGTPLGDAIEVGALRRVWASADRPARTALVAPKTHLGNLDVASGIAALQLAILAARAGTVPGNLHFSTPGALLELDGSGLTAQAGDAAWPSDLRRLAGVSSFGVGGTNVHLVIEASALPTDEEWAAAVLDEPVPLLLSTRTAADLRLFAGRLAEHLERHRPALTAVSRTLLTGRRVHACTHVVWSRSVDEAVAQLRAVANDPAPALDHTLPTMPAQSAGPQRVPLPAHPYRRIRIPGPTSVLQPLIDAGGAA</sequence>
<dbReference type="PANTHER" id="PTHR43775:SF37">
    <property type="entry name" value="SI:DKEY-61P9.11"/>
    <property type="match status" value="1"/>
</dbReference>
<dbReference type="CDD" id="cd00833">
    <property type="entry name" value="PKS"/>
    <property type="match status" value="1"/>
</dbReference>
<organism evidence="6">
    <name type="scientific">Nakamurella sp. A5-74</name>
    <dbReference type="NCBI Taxonomy" id="3158264"/>
    <lineage>
        <taxon>Bacteria</taxon>
        <taxon>Bacillati</taxon>
        <taxon>Actinomycetota</taxon>
        <taxon>Actinomycetes</taxon>
        <taxon>Nakamurellales</taxon>
        <taxon>Nakamurellaceae</taxon>
        <taxon>Nakamurella</taxon>
    </lineage>
</organism>
<evidence type="ECO:0000256" key="4">
    <source>
        <dbReference type="SAM" id="MobiDB-lite"/>
    </source>
</evidence>
<feature type="domain" description="Ketosynthase family 3 (KS3)" evidence="5">
    <location>
        <begin position="27"/>
        <end position="449"/>
    </location>
</feature>
<dbReference type="GO" id="GO:0071770">
    <property type="term" value="P:DIM/DIP cell wall layer assembly"/>
    <property type="evidence" value="ECO:0007669"/>
    <property type="project" value="TreeGrafter"/>
</dbReference>
<dbReference type="InterPro" id="IPR014031">
    <property type="entry name" value="Ketoacyl_synth_C"/>
</dbReference>
<reference evidence="6" key="1">
    <citation type="submission" date="2024-05" db="EMBL/GenBank/DDBJ databases">
        <authorList>
            <person name="Cai S.Y."/>
            <person name="Jin L.M."/>
            <person name="Li H.R."/>
        </authorList>
    </citation>
    <scope>NUCLEOTIDE SEQUENCE</scope>
    <source>
        <strain evidence="6">A5-74</strain>
    </source>
</reference>
<dbReference type="GO" id="GO:0005886">
    <property type="term" value="C:plasma membrane"/>
    <property type="evidence" value="ECO:0007669"/>
    <property type="project" value="TreeGrafter"/>
</dbReference>
<keyword evidence="3" id="KW-0808">Transferase</keyword>
<evidence type="ECO:0000313" key="6">
    <source>
        <dbReference type="EMBL" id="XCG64228.1"/>
    </source>
</evidence>
<dbReference type="Pfam" id="PF02801">
    <property type="entry name" value="Ketoacyl-synt_C"/>
    <property type="match status" value="1"/>
</dbReference>
<proteinExistence type="inferred from homology"/>
<dbReference type="SMART" id="SM00825">
    <property type="entry name" value="PKS_KS"/>
    <property type="match status" value="1"/>
</dbReference>
<keyword evidence="1" id="KW-0596">Phosphopantetheine</keyword>
<dbReference type="PANTHER" id="PTHR43775">
    <property type="entry name" value="FATTY ACID SYNTHASE"/>
    <property type="match status" value="1"/>
</dbReference>
<feature type="region of interest" description="Disordered" evidence="4">
    <location>
        <begin position="1"/>
        <end position="23"/>
    </location>
</feature>
<evidence type="ECO:0000256" key="2">
    <source>
        <dbReference type="ARBA" id="ARBA00022553"/>
    </source>
</evidence>
<dbReference type="InterPro" id="IPR050091">
    <property type="entry name" value="PKS_NRPS_Biosynth_Enz"/>
</dbReference>
<evidence type="ECO:0000256" key="3">
    <source>
        <dbReference type="RuleBase" id="RU003694"/>
    </source>
</evidence>
<dbReference type="PROSITE" id="PS52004">
    <property type="entry name" value="KS3_2"/>
    <property type="match status" value="1"/>
</dbReference>
<dbReference type="GO" id="GO:0004312">
    <property type="term" value="F:fatty acid synthase activity"/>
    <property type="evidence" value="ECO:0007669"/>
    <property type="project" value="TreeGrafter"/>
</dbReference>
<dbReference type="EMBL" id="CP159218">
    <property type="protein sequence ID" value="XCG64228.1"/>
    <property type="molecule type" value="Genomic_DNA"/>
</dbReference>
<dbReference type="InterPro" id="IPR020841">
    <property type="entry name" value="PKS_Beta-ketoAc_synthase_dom"/>
</dbReference>
<name>A0AAU8DR56_9ACTN</name>
<dbReference type="AlphaFoldDB" id="A0AAU8DR56"/>
<keyword evidence="2" id="KW-0597">Phosphoprotein</keyword>
<dbReference type="InterPro" id="IPR016039">
    <property type="entry name" value="Thiolase-like"/>
</dbReference>
<dbReference type="Pfam" id="PF16197">
    <property type="entry name" value="KAsynt_C_assoc"/>
    <property type="match status" value="1"/>
</dbReference>
<dbReference type="Gene3D" id="1.10.1240.100">
    <property type="match status" value="1"/>
</dbReference>
<dbReference type="Gene3D" id="3.40.47.10">
    <property type="match status" value="1"/>
</dbReference>
<dbReference type="Pfam" id="PF00109">
    <property type="entry name" value="ketoacyl-synt"/>
    <property type="match status" value="1"/>
</dbReference>
<dbReference type="InterPro" id="IPR014030">
    <property type="entry name" value="Ketoacyl_synth_N"/>
</dbReference>
<evidence type="ECO:0000259" key="5">
    <source>
        <dbReference type="PROSITE" id="PS52004"/>
    </source>
</evidence>
<feature type="compositionally biased region" description="Basic and acidic residues" evidence="4">
    <location>
        <begin position="7"/>
        <end position="18"/>
    </location>
</feature>
<dbReference type="RefSeq" id="WP_353649841.1">
    <property type="nucleotide sequence ID" value="NZ_CP159218.1"/>
</dbReference>